<dbReference type="OrthoDB" id="15270at2759"/>
<feature type="transmembrane region" description="Helical" evidence="8">
    <location>
        <begin position="339"/>
        <end position="357"/>
    </location>
</feature>
<evidence type="ECO:0000256" key="1">
    <source>
        <dbReference type="ARBA" id="ARBA00004141"/>
    </source>
</evidence>
<dbReference type="InterPro" id="IPR009447">
    <property type="entry name" value="PIGW/GWT1"/>
</dbReference>
<sequence length="529" mass="57920">MSGYKHAKEQFVSGSAGGSILTINTVCATAVTTYALWTIVSARFSSRTASSLKAPFYEFLVLVVPLLLALTLAAAHAFLLNAFLVLCIVACSSVLPPTPLSPPLSPMTSKRSTPTPGAHSSTHLPSFQVFNRPFVTVYRAHMMLMTVICILAVDFPIFPRSFAKAETYGTSIVSSLSLSPLPFFHDVFWPKSNSYFTYEKMDLGVGSFVFSLGLISALPILRQKQTESSVLHEILKSIQHSAGLLALGMVRVVMVKGVDYPEHVTEYGVHWNFFFTMAILPVFGAGLERLVPIIGFTLMALIVTAVHQLILSRTSLTSWVLTAARVSLVSQNKEGLVSLPGYLAIYLLGLGTGLYVLPPDPYFYHVMTTTADSHASEGVQRKLAEKKEKVWRSKPDKLASVLGSYAIIWSTLFVLVRWSGIEVSRRLANLPYVLWVAAFNTAFLFLYLCVHLWASKSPTTRSSSAPRIFEAINKNGLLVFLVANLLTGLVNVSIESMYTGTMIAMLSLIVYCALVVGAAWALKGKKLRI</sequence>
<dbReference type="GO" id="GO:0006506">
    <property type="term" value="P:GPI anchor biosynthetic process"/>
    <property type="evidence" value="ECO:0007669"/>
    <property type="project" value="UniProtKB-UniPathway"/>
</dbReference>
<evidence type="ECO:0000256" key="2">
    <source>
        <dbReference type="ARBA" id="ARBA00004687"/>
    </source>
</evidence>
<evidence type="ECO:0000313" key="10">
    <source>
        <dbReference type="Proteomes" id="UP000249723"/>
    </source>
</evidence>
<feature type="transmembrane region" description="Helical" evidence="8">
    <location>
        <begin position="54"/>
        <end position="73"/>
    </location>
</feature>
<dbReference type="GO" id="GO:0072659">
    <property type="term" value="P:protein localization to plasma membrane"/>
    <property type="evidence" value="ECO:0007669"/>
    <property type="project" value="TreeGrafter"/>
</dbReference>
<feature type="transmembrane region" description="Helical" evidence="8">
    <location>
        <begin position="398"/>
        <end position="420"/>
    </location>
</feature>
<dbReference type="STRING" id="289078.A0A2X0M9C6"/>
<organism evidence="9 10">
    <name type="scientific">Microbotryum saponariae</name>
    <dbReference type="NCBI Taxonomy" id="289078"/>
    <lineage>
        <taxon>Eukaryota</taxon>
        <taxon>Fungi</taxon>
        <taxon>Dikarya</taxon>
        <taxon>Basidiomycota</taxon>
        <taxon>Pucciniomycotina</taxon>
        <taxon>Microbotryomycetes</taxon>
        <taxon>Microbotryales</taxon>
        <taxon>Microbotryaceae</taxon>
        <taxon>Microbotryum</taxon>
    </lineage>
</organism>
<dbReference type="AlphaFoldDB" id="A0A2X0M9C6"/>
<comment type="similarity">
    <text evidence="3 8">Belongs to the PIGW family.</text>
</comment>
<comment type="pathway">
    <text evidence="2 8">Glycolipid biosynthesis; glycosylphosphatidylinositol-anchor biosynthesis.</text>
</comment>
<feature type="transmembrane region" description="Helical" evidence="8">
    <location>
        <begin position="290"/>
        <end position="311"/>
    </location>
</feature>
<dbReference type="Proteomes" id="UP000249723">
    <property type="component" value="Unassembled WGS sequence"/>
</dbReference>
<evidence type="ECO:0000256" key="4">
    <source>
        <dbReference type="ARBA" id="ARBA00022502"/>
    </source>
</evidence>
<feature type="transmembrane region" description="Helical" evidence="8">
    <location>
        <begin position="242"/>
        <end position="258"/>
    </location>
</feature>
<protein>
    <recommendedName>
        <fullName evidence="8">GPI-anchored wall transfer protein</fullName>
        <ecNumber evidence="8">2.3.-.-</ecNumber>
    </recommendedName>
</protein>
<evidence type="ECO:0000256" key="6">
    <source>
        <dbReference type="ARBA" id="ARBA00022989"/>
    </source>
</evidence>
<dbReference type="UniPathway" id="UPA00196"/>
<evidence type="ECO:0000256" key="3">
    <source>
        <dbReference type="ARBA" id="ARBA00007559"/>
    </source>
</evidence>
<keyword evidence="10" id="KW-1185">Reference proteome</keyword>
<keyword evidence="6 8" id="KW-1133">Transmembrane helix</keyword>
<keyword evidence="5 8" id="KW-0812">Transmembrane</keyword>
<dbReference type="GO" id="GO:0005789">
    <property type="term" value="C:endoplasmic reticulum membrane"/>
    <property type="evidence" value="ECO:0007669"/>
    <property type="project" value="UniProtKB-SubCell"/>
</dbReference>
<evidence type="ECO:0000313" key="9">
    <source>
        <dbReference type="EMBL" id="SCZ92518.1"/>
    </source>
</evidence>
<comment type="subcellular location">
    <subcellularLocation>
        <location evidence="8">Endoplasmic reticulum membrane</location>
        <topology evidence="8">Multi-pass membrane protein</topology>
    </subcellularLocation>
    <subcellularLocation>
        <location evidence="1">Membrane</location>
        <topology evidence="1">Multi-pass membrane protein</topology>
    </subcellularLocation>
</comment>
<feature type="transmembrane region" description="Helical" evidence="8">
    <location>
        <begin position="500"/>
        <end position="522"/>
    </location>
</feature>
<feature type="transmembrane region" description="Helical" evidence="8">
    <location>
        <begin position="432"/>
        <end position="454"/>
    </location>
</feature>
<reference evidence="10" key="1">
    <citation type="submission" date="2016-10" db="EMBL/GenBank/DDBJ databases">
        <authorList>
            <person name="Jeantristanb JTB J.-T."/>
            <person name="Ricardo R."/>
        </authorList>
    </citation>
    <scope>NUCLEOTIDE SEQUENCE [LARGE SCALE GENOMIC DNA]</scope>
</reference>
<dbReference type="EC" id="2.3.-.-" evidence="8"/>
<dbReference type="PANTHER" id="PTHR20661:SF0">
    <property type="entry name" value="PHOSPHATIDYLINOSITOL-GLYCAN BIOSYNTHESIS CLASS W PROTEIN"/>
    <property type="match status" value="1"/>
</dbReference>
<proteinExistence type="inferred from homology"/>
<feature type="transmembrane region" description="Helical" evidence="8">
    <location>
        <begin position="203"/>
        <end position="221"/>
    </location>
</feature>
<keyword evidence="8" id="KW-0012">Acyltransferase</keyword>
<dbReference type="EMBL" id="FMWP01000018">
    <property type="protein sequence ID" value="SCZ92518.1"/>
    <property type="molecule type" value="Genomic_DNA"/>
</dbReference>
<dbReference type="Pfam" id="PF06423">
    <property type="entry name" value="GWT1"/>
    <property type="match status" value="2"/>
</dbReference>
<accession>A0A2X0M9C6</accession>
<feature type="transmembrane region" description="Helical" evidence="8">
    <location>
        <begin position="21"/>
        <end position="42"/>
    </location>
</feature>
<keyword evidence="4 8" id="KW-0337">GPI-anchor biosynthesis</keyword>
<keyword evidence="8" id="KW-0256">Endoplasmic reticulum</keyword>
<evidence type="ECO:0000256" key="7">
    <source>
        <dbReference type="ARBA" id="ARBA00023136"/>
    </source>
</evidence>
<gene>
    <name evidence="9" type="ORF">BZ3500_MVSOF-1268-A1-R1_CHR5-2G07936</name>
</gene>
<feature type="transmembrane region" description="Helical" evidence="8">
    <location>
        <begin position="140"/>
        <end position="158"/>
    </location>
</feature>
<evidence type="ECO:0000256" key="5">
    <source>
        <dbReference type="ARBA" id="ARBA00022692"/>
    </source>
</evidence>
<evidence type="ECO:0000256" key="8">
    <source>
        <dbReference type="RuleBase" id="RU280819"/>
    </source>
</evidence>
<name>A0A2X0M9C6_9BASI</name>
<feature type="transmembrane region" description="Helical" evidence="8">
    <location>
        <begin position="78"/>
        <end position="95"/>
    </location>
</feature>
<feature type="transmembrane region" description="Helical" evidence="8">
    <location>
        <begin position="264"/>
        <end position="283"/>
    </location>
</feature>
<keyword evidence="7 8" id="KW-0472">Membrane</keyword>
<comment type="function">
    <text evidence="8">A acetyltransferase, which acetylates the inositol ring of phosphatidylinositol during biosynthesis of GPI-anchor.</text>
</comment>
<dbReference type="PIRSF" id="PIRSF017321">
    <property type="entry name" value="GWT1"/>
    <property type="match status" value="1"/>
</dbReference>
<dbReference type="GO" id="GO:0032216">
    <property type="term" value="F:glucosaminyl-phosphatidylinositol O-acyltransferase activity"/>
    <property type="evidence" value="ECO:0007669"/>
    <property type="project" value="TreeGrafter"/>
</dbReference>
<keyword evidence="8" id="KW-0808">Transferase</keyword>
<dbReference type="PANTHER" id="PTHR20661">
    <property type="entry name" value="PHOSPHATIDYLINOSITOL-GLYCAN BIOSYNTHESIS CLASS W PROTEIN"/>
    <property type="match status" value="1"/>
</dbReference>